<keyword evidence="5" id="KW-1185">Reference proteome</keyword>
<dbReference type="STRING" id="1121442.SAMN02745702_02294"/>
<evidence type="ECO:0000313" key="5">
    <source>
        <dbReference type="Proteomes" id="UP000189733"/>
    </source>
</evidence>
<dbReference type="Proteomes" id="UP000189733">
    <property type="component" value="Unassembled WGS sequence"/>
</dbReference>
<dbReference type="PANTHER" id="PTHR43877">
    <property type="entry name" value="AMINOALKYLPHOSPHONATE N-ACETYLTRANSFERASE-RELATED-RELATED"/>
    <property type="match status" value="1"/>
</dbReference>
<evidence type="ECO:0000313" key="4">
    <source>
        <dbReference type="EMBL" id="SKA76707.1"/>
    </source>
</evidence>
<dbReference type="Gene3D" id="3.40.630.30">
    <property type="match status" value="1"/>
</dbReference>
<dbReference type="OrthoDB" id="9805924at2"/>
<dbReference type="EMBL" id="FUYA01000007">
    <property type="protein sequence ID" value="SKA76707.1"/>
    <property type="molecule type" value="Genomic_DNA"/>
</dbReference>
<dbReference type="PANTHER" id="PTHR43877:SF2">
    <property type="entry name" value="AMINOALKYLPHOSPHONATE N-ACETYLTRANSFERASE-RELATED"/>
    <property type="match status" value="1"/>
</dbReference>
<organism evidence="4 5">
    <name type="scientific">Desulfobaculum bizertense DSM 18034</name>
    <dbReference type="NCBI Taxonomy" id="1121442"/>
    <lineage>
        <taxon>Bacteria</taxon>
        <taxon>Pseudomonadati</taxon>
        <taxon>Thermodesulfobacteriota</taxon>
        <taxon>Desulfovibrionia</taxon>
        <taxon>Desulfovibrionales</taxon>
        <taxon>Desulfovibrionaceae</taxon>
        <taxon>Desulfobaculum</taxon>
    </lineage>
</organism>
<protein>
    <submittedName>
        <fullName evidence="4">Acetyltransferase (GNAT) family protein</fullName>
    </submittedName>
</protein>
<dbReference type="InterPro" id="IPR016181">
    <property type="entry name" value="Acyl_CoA_acyltransferase"/>
</dbReference>
<keyword evidence="2" id="KW-0012">Acyltransferase</keyword>
<name>A0A1T4WHL8_9BACT</name>
<gene>
    <name evidence="4" type="ORF">SAMN02745702_02294</name>
</gene>
<dbReference type="AlphaFoldDB" id="A0A1T4WHL8"/>
<accession>A0A1T4WHL8</accession>
<dbReference type="GO" id="GO:0016747">
    <property type="term" value="F:acyltransferase activity, transferring groups other than amino-acyl groups"/>
    <property type="evidence" value="ECO:0007669"/>
    <property type="project" value="InterPro"/>
</dbReference>
<evidence type="ECO:0000256" key="1">
    <source>
        <dbReference type="ARBA" id="ARBA00022679"/>
    </source>
</evidence>
<dbReference type="InterPro" id="IPR050832">
    <property type="entry name" value="Bact_Acetyltransf"/>
</dbReference>
<keyword evidence="1 4" id="KW-0808">Transferase</keyword>
<dbReference type="PROSITE" id="PS51186">
    <property type="entry name" value="GNAT"/>
    <property type="match status" value="1"/>
</dbReference>
<evidence type="ECO:0000259" key="3">
    <source>
        <dbReference type="PROSITE" id="PS51186"/>
    </source>
</evidence>
<proteinExistence type="predicted"/>
<feature type="domain" description="N-acetyltransferase" evidence="3">
    <location>
        <begin position="7"/>
        <end position="176"/>
    </location>
</feature>
<dbReference type="InterPro" id="IPR000182">
    <property type="entry name" value="GNAT_dom"/>
</dbReference>
<dbReference type="RefSeq" id="WP_078685568.1">
    <property type="nucleotide sequence ID" value="NZ_FUYA01000007.1"/>
</dbReference>
<dbReference type="SUPFAM" id="SSF55729">
    <property type="entry name" value="Acyl-CoA N-acyltransferases (Nat)"/>
    <property type="match status" value="1"/>
</dbReference>
<evidence type="ECO:0000256" key="2">
    <source>
        <dbReference type="ARBA" id="ARBA00023315"/>
    </source>
</evidence>
<reference evidence="4 5" key="1">
    <citation type="submission" date="2017-02" db="EMBL/GenBank/DDBJ databases">
        <authorList>
            <person name="Peterson S.W."/>
        </authorList>
    </citation>
    <scope>NUCLEOTIDE SEQUENCE [LARGE SCALE GENOMIC DNA]</scope>
    <source>
        <strain evidence="4 5">DSM 18034</strain>
    </source>
</reference>
<sequence length="177" mass="19630">MSEQEHYVIRPALPRDIPVLIAMFNRTMPLVYKGIVPDELFPERLGIIATTLWREWTFVSVLHRATPGEALSLAEPPEHRGCGDPDGVGGLVHIVNDSHIGLLWLDDAFRGHGCGASLLDFAERHIAGTGHEEATLEVYAENTEAVKFYKHKGWKVSRRYVGEVGALVLAMHKELAG</sequence>
<dbReference type="Pfam" id="PF13673">
    <property type="entry name" value="Acetyltransf_10"/>
    <property type="match status" value="1"/>
</dbReference>